<dbReference type="EC" id="2.3.1.51" evidence="4"/>
<keyword evidence="9" id="KW-1185">Reference proteome</keyword>
<feature type="compositionally biased region" description="Pro residues" evidence="5">
    <location>
        <begin position="285"/>
        <end position="295"/>
    </location>
</feature>
<protein>
    <recommendedName>
        <fullName evidence="4">1-acyl-sn-glycerol-3-phosphate acyltransferase</fullName>
        <ecNumber evidence="4">2.3.1.51</ecNumber>
    </recommendedName>
</protein>
<dbReference type="InterPro" id="IPR002123">
    <property type="entry name" value="Plipid/glycerol_acylTrfase"/>
</dbReference>
<evidence type="ECO:0000313" key="9">
    <source>
        <dbReference type="Proteomes" id="UP001497453"/>
    </source>
</evidence>
<feature type="compositionally biased region" description="Low complexity" evidence="5">
    <location>
        <begin position="296"/>
        <end position="308"/>
    </location>
</feature>
<evidence type="ECO:0000256" key="3">
    <source>
        <dbReference type="ARBA" id="ARBA00023315"/>
    </source>
</evidence>
<evidence type="ECO:0000256" key="5">
    <source>
        <dbReference type="SAM" id="MobiDB-lite"/>
    </source>
</evidence>
<keyword evidence="4" id="KW-0443">Lipid metabolism</keyword>
<dbReference type="SUPFAM" id="SSF69593">
    <property type="entry name" value="Glycerol-3-phosphate (1)-acyltransferase"/>
    <property type="match status" value="1"/>
</dbReference>
<evidence type="ECO:0000256" key="4">
    <source>
        <dbReference type="RuleBase" id="RU361267"/>
    </source>
</evidence>
<dbReference type="Proteomes" id="UP001497453">
    <property type="component" value="Chromosome 2"/>
</dbReference>
<keyword evidence="3 4" id="KW-0012">Acyltransferase</keyword>
<keyword evidence="6" id="KW-0812">Transmembrane</keyword>
<evidence type="ECO:0000259" key="7">
    <source>
        <dbReference type="SMART" id="SM00563"/>
    </source>
</evidence>
<evidence type="ECO:0000256" key="1">
    <source>
        <dbReference type="ARBA" id="ARBA00008655"/>
    </source>
</evidence>
<dbReference type="NCBIfam" id="TIGR00530">
    <property type="entry name" value="AGP_acyltrn"/>
    <property type="match status" value="1"/>
</dbReference>
<comment type="catalytic activity">
    <reaction evidence="4">
        <text>a 1-acyl-sn-glycero-3-phosphate + an acyl-CoA = a 1,2-diacyl-sn-glycero-3-phosphate + CoA</text>
        <dbReference type="Rhea" id="RHEA:19709"/>
        <dbReference type="ChEBI" id="CHEBI:57287"/>
        <dbReference type="ChEBI" id="CHEBI:57970"/>
        <dbReference type="ChEBI" id="CHEBI:58342"/>
        <dbReference type="ChEBI" id="CHEBI:58608"/>
        <dbReference type="EC" id="2.3.1.51"/>
    </reaction>
</comment>
<dbReference type="CDD" id="cd07989">
    <property type="entry name" value="LPLAT_AGPAT-like"/>
    <property type="match status" value="1"/>
</dbReference>
<evidence type="ECO:0000256" key="2">
    <source>
        <dbReference type="ARBA" id="ARBA00022679"/>
    </source>
</evidence>
<accession>A0ABP1CZX6</accession>
<feature type="compositionally biased region" description="Polar residues" evidence="5">
    <location>
        <begin position="321"/>
        <end position="341"/>
    </location>
</feature>
<feature type="domain" description="Phospholipid/glycerol acyltransferase" evidence="7">
    <location>
        <begin position="100"/>
        <end position="217"/>
    </location>
</feature>
<name>A0ABP1CZX6_9APHY</name>
<evidence type="ECO:0000313" key="8">
    <source>
        <dbReference type="EMBL" id="CAL1700199.1"/>
    </source>
</evidence>
<gene>
    <name evidence="8" type="ORF">GFSPODELE1_LOCUS3037</name>
</gene>
<comment type="similarity">
    <text evidence="1 4">Belongs to the 1-acyl-sn-glycerol-3-phosphate acyltransferase family.</text>
</comment>
<dbReference type="SMART" id="SM00563">
    <property type="entry name" value="PlsC"/>
    <property type="match status" value="1"/>
</dbReference>
<dbReference type="EMBL" id="OZ037945">
    <property type="protein sequence ID" value="CAL1700199.1"/>
    <property type="molecule type" value="Genomic_DNA"/>
</dbReference>
<keyword evidence="4" id="KW-1208">Phospholipid metabolism</keyword>
<reference evidence="9" key="1">
    <citation type="submission" date="2024-04" db="EMBL/GenBank/DDBJ databases">
        <authorList>
            <person name="Shaw F."/>
            <person name="Minotto A."/>
        </authorList>
    </citation>
    <scope>NUCLEOTIDE SEQUENCE [LARGE SCALE GENOMIC DNA]</scope>
</reference>
<feature type="region of interest" description="Disordered" evidence="5">
    <location>
        <begin position="267"/>
        <end position="377"/>
    </location>
</feature>
<feature type="transmembrane region" description="Helical" evidence="6">
    <location>
        <begin position="37"/>
        <end position="61"/>
    </location>
</feature>
<dbReference type="Pfam" id="PF01553">
    <property type="entry name" value="Acyltransferase"/>
    <property type="match status" value="1"/>
</dbReference>
<keyword evidence="4" id="KW-0444">Lipid biosynthesis</keyword>
<dbReference type="InterPro" id="IPR004552">
    <property type="entry name" value="AGP_acyltrans"/>
</dbReference>
<keyword evidence="6" id="KW-1133">Transmembrane helix</keyword>
<organism evidence="8 9">
    <name type="scientific">Somion occarium</name>
    <dbReference type="NCBI Taxonomy" id="3059160"/>
    <lineage>
        <taxon>Eukaryota</taxon>
        <taxon>Fungi</taxon>
        <taxon>Dikarya</taxon>
        <taxon>Basidiomycota</taxon>
        <taxon>Agaricomycotina</taxon>
        <taxon>Agaricomycetes</taxon>
        <taxon>Polyporales</taxon>
        <taxon>Cerrenaceae</taxon>
        <taxon>Somion</taxon>
    </lineage>
</organism>
<keyword evidence="4" id="KW-0594">Phospholipid biosynthesis</keyword>
<dbReference type="PANTHER" id="PTHR10434">
    <property type="entry name" value="1-ACYL-SN-GLYCEROL-3-PHOSPHATE ACYLTRANSFERASE"/>
    <property type="match status" value="1"/>
</dbReference>
<proteinExistence type="inferred from homology"/>
<evidence type="ECO:0000256" key="6">
    <source>
        <dbReference type="SAM" id="Phobius"/>
    </source>
</evidence>
<keyword evidence="2 4" id="KW-0808">Transferase</keyword>
<keyword evidence="6" id="KW-0472">Membrane</keyword>
<dbReference type="PANTHER" id="PTHR10434:SF11">
    <property type="entry name" value="1-ACYL-SN-GLYCEROL-3-PHOSPHATE ACYLTRANSFERASE"/>
    <property type="match status" value="1"/>
</dbReference>
<comment type="domain">
    <text evidence="4">The HXXXXD motif is essential for acyltransferase activity and may constitute the binding site for the phosphate moiety of the glycerol-3-phosphate.</text>
</comment>
<sequence length="377" mass="41254">MSVLSYVVKPLAYISVPMYLLSKFVKVSPFARYYIRLGLYLSTLGICSIWGAVCSVGMSLIGQRFNANFVTARSFYNLASPVVDIRIEMEGEEHLENRPAVIVANHQSMLDILMLGRVFPKRASIMAKKELQWVPLLGQFLQFSGAIFVDRGNSAQAIRSLTAAGETMKARNQSIWLFAEGTRSMRPYHDMLPFKKGAFHLAVNAQVPIVPVVVENYYKLYRQGVFESGVIKVKVLPPIPTTGLTAQDAGPLSSRVHDLMVDTLRQISGPVPPSAYPADYKPSTPSSPPSIPSNIPPSQAQIKQQQAQDPLSVIPIPIESDPTSTSPYTESRSESRASTYGSDFPPGSPALSRFGGSENGVETEEDEGMVLVGRPQS</sequence>